<dbReference type="InterPro" id="IPR019734">
    <property type="entry name" value="TPR_rpt"/>
</dbReference>
<dbReference type="InterPro" id="IPR055900">
    <property type="entry name" value="DUF7477"/>
</dbReference>
<protein>
    <recommendedName>
        <fullName evidence="4">DUF7477 domain-containing protein</fullName>
    </recommendedName>
</protein>
<proteinExistence type="predicted"/>
<reference evidence="6" key="1">
    <citation type="submission" date="2015-01" db="EMBL/GenBank/DDBJ databases">
        <title>Flavisolibacter sp./LCS9/ whole genome sequencing.</title>
        <authorList>
            <person name="Kim M.K."/>
            <person name="Srinivasan S."/>
            <person name="Lee J.-J."/>
        </authorList>
    </citation>
    <scope>NUCLEOTIDE SEQUENCE [LARGE SCALE GENOMIC DNA]</scope>
    <source>
        <strain evidence="6">LCS9</strain>
    </source>
</reference>
<keyword evidence="2 3" id="KW-0802">TPR repeat</keyword>
<dbReference type="SMART" id="SM00028">
    <property type="entry name" value="TPR"/>
    <property type="match status" value="4"/>
</dbReference>
<evidence type="ECO:0000313" key="5">
    <source>
        <dbReference type="EMBL" id="ANE50443.1"/>
    </source>
</evidence>
<dbReference type="Pfam" id="PF13432">
    <property type="entry name" value="TPR_16"/>
    <property type="match status" value="1"/>
</dbReference>
<accession>A0A172TUI7</accession>
<dbReference type="Gene3D" id="1.25.40.10">
    <property type="entry name" value="Tetratricopeptide repeat domain"/>
    <property type="match status" value="2"/>
</dbReference>
<dbReference type="PANTHER" id="PTHR44858">
    <property type="entry name" value="TETRATRICOPEPTIDE REPEAT PROTEIN 6"/>
    <property type="match status" value="1"/>
</dbReference>
<feature type="repeat" description="TPR" evidence="3">
    <location>
        <begin position="238"/>
        <end position="271"/>
    </location>
</feature>
<name>A0A172TUI7_9BACT</name>
<keyword evidence="6" id="KW-1185">Reference proteome</keyword>
<dbReference type="InterPro" id="IPR011990">
    <property type="entry name" value="TPR-like_helical_dom_sf"/>
</dbReference>
<evidence type="ECO:0000256" key="1">
    <source>
        <dbReference type="ARBA" id="ARBA00022737"/>
    </source>
</evidence>
<dbReference type="InterPro" id="IPR050498">
    <property type="entry name" value="Ycf3"/>
</dbReference>
<dbReference type="Proteomes" id="UP000077177">
    <property type="component" value="Chromosome"/>
</dbReference>
<feature type="repeat" description="TPR" evidence="3">
    <location>
        <begin position="345"/>
        <end position="378"/>
    </location>
</feature>
<gene>
    <name evidence="5" type="ORF">SY85_07995</name>
</gene>
<sequence length="397" mass="46111">MTQGTAAQSYDYFYSLESASTYISDQLKKGYVPTEIVYGDGKWYVVTTYTAVETTVSWKWGPDFPSDWIKGEWDNKKYITKVTYGNGAWFVIMATDKNVKTQSWGTRDTWDGMKKYIDDTWKENSRYNITDLAYGNGIWAVILTVMETYEHQKFKASESFPSSWIQEQYDDKYNITSIEHDGKQWIVVMTKQATSKGETAFLPETSFPTSKIKEQWDKGRRINSFIYYKKEENNEEQFKKYLKDGSDHLNGKYYNLAIADFKKALELYPSNASALNNLAWAQYQAGYCNDAMESIDKALALEKTRYNNHTKASILMCKNRCDEAVRYYDEAIRLYKQELGAIKESLYFVDRAKAKKCKGDYSGAKDDLQEAIKLEPNNVSFKNELIEVYELMNKKSL</sequence>
<dbReference type="EMBL" id="CP011390">
    <property type="protein sequence ID" value="ANE50443.1"/>
    <property type="molecule type" value="Genomic_DNA"/>
</dbReference>
<reference evidence="5 6" key="2">
    <citation type="journal article" date="2016" name="Int. J. Syst. Evol. Microbiol.">
        <title>Flavisolibacter tropicus sp. nov., isolated from tropical soil.</title>
        <authorList>
            <person name="Lee J.J."/>
            <person name="Kang M.S."/>
            <person name="Kim G.S."/>
            <person name="Lee C.S."/>
            <person name="Lim S."/>
            <person name="Lee J."/>
            <person name="Roh S.H."/>
            <person name="Kang H."/>
            <person name="Ha J.M."/>
            <person name="Bae S."/>
            <person name="Jung H.Y."/>
            <person name="Kim M.K."/>
        </authorList>
    </citation>
    <scope>NUCLEOTIDE SEQUENCE [LARGE SCALE GENOMIC DNA]</scope>
    <source>
        <strain evidence="5 6">LCS9</strain>
    </source>
</reference>
<dbReference type="AlphaFoldDB" id="A0A172TUI7"/>
<dbReference type="SUPFAM" id="SSF48452">
    <property type="entry name" value="TPR-like"/>
    <property type="match status" value="1"/>
</dbReference>
<evidence type="ECO:0000256" key="3">
    <source>
        <dbReference type="PROSITE-ProRule" id="PRU00339"/>
    </source>
</evidence>
<dbReference type="PANTHER" id="PTHR44858:SF1">
    <property type="entry name" value="UDP-N-ACETYLGLUCOSAMINE--PEPTIDE N-ACETYLGLUCOSAMINYLTRANSFERASE SPINDLY-RELATED"/>
    <property type="match status" value="1"/>
</dbReference>
<dbReference type="Pfam" id="PF13374">
    <property type="entry name" value="TPR_10"/>
    <property type="match status" value="1"/>
</dbReference>
<dbReference type="Pfam" id="PF24289">
    <property type="entry name" value="DUF7477"/>
    <property type="match status" value="1"/>
</dbReference>
<evidence type="ECO:0000313" key="6">
    <source>
        <dbReference type="Proteomes" id="UP000077177"/>
    </source>
</evidence>
<dbReference type="KEGG" id="fla:SY85_07995"/>
<evidence type="ECO:0000256" key="2">
    <source>
        <dbReference type="ARBA" id="ARBA00022803"/>
    </source>
</evidence>
<feature type="domain" description="DUF7477" evidence="4">
    <location>
        <begin position="114"/>
        <end position="224"/>
    </location>
</feature>
<keyword evidence="1" id="KW-0677">Repeat</keyword>
<evidence type="ECO:0000259" key="4">
    <source>
        <dbReference type="Pfam" id="PF24289"/>
    </source>
</evidence>
<dbReference type="PROSITE" id="PS50005">
    <property type="entry name" value="TPR"/>
    <property type="match status" value="2"/>
</dbReference>
<organism evidence="5 6">
    <name type="scientific">Flavisolibacter tropicus</name>
    <dbReference type="NCBI Taxonomy" id="1492898"/>
    <lineage>
        <taxon>Bacteria</taxon>
        <taxon>Pseudomonadati</taxon>
        <taxon>Bacteroidota</taxon>
        <taxon>Chitinophagia</taxon>
        <taxon>Chitinophagales</taxon>
        <taxon>Chitinophagaceae</taxon>
        <taxon>Flavisolibacter</taxon>
    </lineage>
</organism>